<feature type="transmembrane region" description="Helical" evidence="7">
    <location>
        <begin position="841"/>
        <end position="860"/>
    </location>
</feature>
<dbReference type="eggNOG" id="COG0577">
    <property type="taxonomic scope" value="Bacteria"/>
</dbReference>
<accession>Q7NLC5</accession>
<evidence type="ECO:0000259" key="8">
    <source>
        <dbReference type="Pfam" id="PF02687"/>
    </source>
</evidence>
<dbReference type="STRING" id="251221.gene:10758680"/>
<dbReference type="InterPro" id="IPR003838">
    <property type="entry name" value="ABC3_permease_C"/>
</dbReference>
<dbReference type="Pfam" id="PF02687">
    <property type="entry name" value="FtsX"/>
    <property type="match status" value="2"/>
</dbReference>
<organism evidence="10 11">
    <name type="scientific">Gloeobacter violaceus (strain ATCC 29082 / PCC 7421)</name>
    <dbReference type="NCBI Taxonomy" id="251221"/>
    <lineage>
        <taxon>Bacteria</taxon>
        <taxon>Bacillati</taxon>
        <taxon>Cyanobacteriota</taxon>
        <taxon>Cyanophyceae</taxon>
        <taxon>Gloeobacterales</taxon>
        <taxon>Gloeobacteraceae</taxon>
        <taxon>Gloeobacter</taxon>
    </lineage>
</organism>
<comment type="subcellular location">
    <subcellularLocation>
        <location evidence="1">Cell membrane</location>
        <topology evidence="1">Multi-pass membrane protein</topology>
    </subcellularLocation>
</comment>
<dbReference type="OrthoDB" id="127329at2"/>
<dbReference type="InterPro" id="IPR050250">
    <property type="entry name" value="Macrolide_Exporter_MacB"/>
</dbReference>
<dbReference type="KEGG" id="gvi:gll1201"/>
<evidence type="ECO:0000313" key="10">
    <source>
        <dbReference type="EMBL" id="BAC89142.1"/>
    </source>
</evidence>
<evidence type="ECO:0000259" key="9">
    <source>
        <dbReference type="Pfam" id="PF12704"/>
    </source>
</evidence>
<dbReference type="AlphaFoldDB" id="Q7NLC5"/>
<feature type="domain" description="MacB-like periplasmic core" evidence="9">
    <location>
        <begin position="492"/>
        <end position="718"/>
    </location>
</feature>
<dbReference type="RefSeq" id="WP_011141201.1">
    <property type="nucleotide sequence ID" value="NC_005125.1"/>
</dbReference>
<feature type="domain" description="ABC3 transporter permease C-terminal" evidence="8">
    <location>
        <begin position="346"/>
        <end position="460"/>
    </location>
</feature>
<feature type="domain" description="MacB-like periplasmic core" evidence="9">
    <location>
        <begin position="89"/>
        <end position="302"/>
    </location>
</feature>
<keyword evidence="4 7" id="KW-1133">Transmembrane helix</keyword>
<dbReference type="PhylomeDB" id="Q7NLC5"/>
<evidence type="ECO:0000256" key="5">
    <source>
        <dbReference type="ARBA" id="ARBA00023136"/>
    </source>
</evidence>
<dbReference type="InterPro" id="IPR025857">
    <property type="entry name" value="MacB_PCD"/>
</dbReference>
<evidence type="ECO:0000256" key="3">
    <source>
        <dbReference type="ARBA" id="ARBA00022692"/>
    </source>
</evidence>
<evidence type="ECO:0000256" key="1">
    <source>
        <dbReference type="ARBA" id="ARBA00004651"/>
    </source>
</evidence>
<evidence type="ECO:0000256" key="6">
    <source>
        <dbReference type="ARBA" id="ARBA00038076"/>
    </source>
</evidence>
<dbReference type="HOGENOM" id="CLU_009433_1_0_3"/>
<feature type="transmembrane region" description="Helical" evidence="7">
    <location>
        <begin position="88"/>
        <end position="115"/>
    </location>
</feature>
<dbReference type="Proteomes" id="UP000000557">
    <property type="component" value="Chromosome"/>
</dbReference>
<dbReference type="PANTHER" id="PTHR30572">
    <property type="entry name" value="MEMBRANE COMPONENT OF TRANSPORTER-RELATED"/>
    <property type="match status" value="1"/>
</dbReference>
<gene>
    <name evidence="10" type="ordered locus">gll1201</name>
</gene>
<feature type="transmembrane region" description="Helical" evidence="7">
    <location>
        <begin position="796"/>
        <end position="821"/>
    </location>
</feature>
<evidence type="ECO:0000313" key="11">
    <source>
        <dbReference type="Proteomes" id="UP000000557"/>
    </source>
</evidence>
<dbReference type="InParanoid" id="Q7NLC5"/>
<evidence type="ECO:0000256" key="4">
    <source>
        <dbReference type="ARBA" id="ARBA00022989"/>
    </source>
</evidence>
<dbReference type="InterPro" id="IPR017800">
    <property type="entry name" value="ADOP"/>
</dbReference>
<feature type="transmembrane region" description="Helical" evidence="7">
    <location>
        <begin position="486"/>
        <end position="510"/>
    </location>
</feature>
<sequence>MKSWPERIFEGLLKLYPTEFQQEYADEIVQVFREQHRELSRQGGGALLVRWWMSTAFDLGVTAVKEQMQMLLQDVRYGLRMLAGSPGFTVVAVLTLALAIGANTAIFSVVSAVLLRSLPYAEPERLVQVWETAPRQDVMEGSVSAPNYLDWREQNHVFDRIALYGYGAFNLSNNDNPDRLLGAIVSTNFFETFGTAPLLGRGFRQEEEKSADSRVAVISHGLWQRRFEASAAVLGKTVTIDSRPYTIVGVMPPGFQFPRDDRDIFVPFAFDTEYFQQRGQHSYRAVARLKPGVNLAQASEQMNIVARALARQYPDSNTGRGVALVPLYEELVGDIRPALLVLTGAVAAVLLIACANVANLLLARAVARQKEFALRVALGASRARLVRQLLTESALLSLFGGACGLVLAYFGVRLLVAFSPADLPRAQEIAVDGPVLAFTVVVAFATAFVFGLAPALQATRVDCNEALKDGGRTATGGRSRHRLRNLLVVGEVSLALMLLVGAGLLGQSLWRLQSVDPGLNPKNVLTANIFLPVAKYREERQMVDFFDRLLARIRNLPGVSSASGVTTLPLSGNSSDGSFIIEGRPPAGPGQEPNAGQLIVGPDYLQTMGIPLVRGRTFEERDRATSRKVALINETMARRFWPGKDPVGRRISIDTPRPAPDSWIEIMGIVKDARTLALNKPVRPEIYFPYSQFTWPLFNLVVRTETGDPAALSNALREQVMAIDPDQALGKVRTMEAVIAESIEQERFNALLLILFAVVALALSGVGIYGVMAYSVTQRTHEIGIRLALGAERGSIIRLVVGQGMAPAIAGVAIGLVAAAALGQLLSSLLFGVSAIDPPTFIGVAAMLLGVAFLACFLPARRATRVDPMVALRYE</sequence>
<comment type="similarity">
    <text evidence="6">Belongs to the ABC-4 integral membrane protein family.</text>
</comment>
<feature type="transmembrane region" description="Helical" evidence="7">
    <location>
        <begin position="338"/>
        <end position="362"/>
    </location>
</feature>
<name>Q7NLC5_GLOVI</name>
<dbReference type="EnsemblBacteria" id="BAC89142">
    <property type="protein sequence ID" value="BAC89142"/>
    <property type="gene ID" value="BAC89142"/>
</dbReference>
<keyword evidence="11" id="KW-1185">Reference proteome</keyword>
<dbReference type="EMBL" id="BA000045">
    <property type="protein sequence ID" value="BAC89142.1"/>
    <property type="molecule type" value="Genomic_DNA"/>
</dbReference>
<feature type="transmembrane region" description="Helical" evidence="7">
    <location>
        <begin position="394"/>
        <end position="416"/>
    </location>
</feature>
<dbReference type="PANTHER" id="PTHR30572:SF4">
    <property type="entry name" value="ABC TRANSPORTER PERMEASE YTRF"/>
    <property type="match status" value="1"/>
</dbReference>
<feature type="transmembrane region" description="Helical" evidence="7">
    <location>
        <begin position="436"/>
        <end position="456"/>
    </location>
</feature>
<keyword evidence="3 7" id="KW-0812">Transmembrane</keyword>
<keyword evidence="5 7" id="KW-0472">Membrane</keyword>
<keyword evidence="2" id="KW-1003">Cell membrane</keyword>
<proteinExistence type="inferred from homology"/>
<evidence type="ECO:0000256" key="7">
    <source>
        <dbReference type="SAM" id="Phobius"/>
    </source>
</evidence>
<feature type="transmembrane region" description="Helical" evidence="7">
    <location>
        <begin position="750"/>
        <end position="776"/>
    </location>
</feature>
<feature type="domain" description="ABC3 transporter permease C-terminal" evidence="8">
    <location>
        <begin position="754"/>
        <end position="868"/>
    </location>
</feature>
<evidence type="ECO:0000256" key="2">
    <source>
        <dbReference type="ARBA" id="ARBA00022475"/>
    </source>
</evidence>
<dbReference type="GO" id="GO:0005886">
    <property type="term" value="C:plasma membrane"/>
    <property type="evidence" value="ECO:0000318"/>
    <property type="project" value="GO_Central"/>
</dbReference>
<reference evidence="10 11" key="1">
    <citation type="journal article" date="2003" name="DNA Res.">
        <title>Complete genome structure of Gloeobacter violaceus PCC 7421, a cyanobacterium that lacks thylakoids.</title>
        <authorList>
            <person name="Nakamura Y."/>
            <person name="Kaneko T."/>
            <person name="Sato S."/>
            <person name="Mimuro M."/>
            <person name="Miyashita H."/>
            <person name="Tsuchiya T."/>
            <person name="Sasamoto S."/>
            <person name="Watanabe A."/>
            <person name="Kawashima K."/>
            <person name="Kishida Y."/>
            <person name="Kiyokawa C."/>
            <person name="Kohara M."/>
            <person name="Matsumoto M."/>
            <person name="Matsuno A."/>
            <person name="Nakazaki N."/>
            <person name="Shimpo S."/>
            <person name="Takeuchi C."/>
            <person name="Yamada M."/>
            <person name="Tabata S."/>
        </authorList>
    </citation>
    <scope>NUCLEOTIDE SEQUENCE [LARGE SCALE GENOMIC DNA]</scope>
    <source>
        <strain evidence="11">ATCC 29082 / PCC 7421</strain>
    </source>
</reference>
<dbReference type="Pfam" id="PF12704">
    <property type="entry name" value="MacB_PCD"/>
    <property type="match status" value="2"/>
</dbReference>
<dbReference type="NCBIfam" id="TIGR03434">
    <property type="entry name" value="ADOP"/>
    <property type="match status" value="1"/>
</dbReference>
<reference evidence="10 11" key="2">
    <citation type="journal article" date="2003" name="DNA Res.">
        <title>Complete genome structure of Gloeobacter violaceus PCC 7421, a cyanobacterium that lacks thylakoids (supplement).</title>
        <authorList>
            <person name="Nakamura Y."/>
            <person name="Kaneko T."/>
            <person name="Sato S."/>
            <person name="Mimuro M."/>
            <person name="Miyashita H."/>
            <person name="Tsuchiya T."/>
            <person name="Sasamoto S."/>
            <person name="Watanabe A."/>
            <person name="Kawashima K."/>
            <person name="Kishida Y."/>
            <person name="Kiyokawa C."/>
            <person name="Kohara M."/>
            <person name="Matsumoto M."/>
            <person name="Matsuno A."/>
            <person name="Nakazaki N."/>
            <person name="Shimpo S."/>
            <person name="Takeuchi C."/>
            <person name="Yamada M."/>
            <person name="Tabata S."/>
        </authorList>
    </citation>
    <scope>NUCLEOTIDE SEQUENCE [LARGE SCALE GENOMIC DNA]</scope>
    <source>
        <strain evidence="11">ATCC 29082 / PCC 7421</strain>
    </source>
</reference>
<dbReference type="GO" id="GO:0022857">
    <property type="term" value="F:transmembrane transporter activity"/>
    <property type="evidence" value="ECO:0000318"/>
    <property type="project" value="GO_Central"/>
</dbReference>
<protein>
    <submittedName>
        <fullName evidence="10">Gll1201 protein</fullName>
    </submittedName>
</protein>